<feature type="domain" description="Peptidase M13 C-terminal" evidence="9">
    <location>
        <begin position="462"/>
        <end position="661"/>
    </location>
</feature>
<dbReference type="PROSITE" id="PS51885">
    <property type="entry name" value="NEPRILYSIN"/>
    <property type="match status" value="1"/>
</dbReference>
<feature type="region of interest" description="Disordered" evidence="8">
    <location>
        <begin position="162"/>
        <end position="185"/>
    </location>
</feature>
<feature type="domain" description="Peptidase M13 N-terminal" evidence="10">
    <location>
        <begin position="37"/>
        <end position="400"/>
    </location>
</feature>
<dbReference type="PANTHER" id="PTHR11733">
    <property type="entry name" value="ZINC METALLOPROTEASE FAMILY M13 NEPRILYSIN-RELATED"/>
    <property type="match status" value="1"/>
</dbReference>
<dbReference type="InterPro" id="IPR018497">
    <property type="entry name" value="Peptidase_M13_C"/>
</dbReference>
<keyword evidence="6" id="KW-0862">Zinc</keyword>
<dbReference type="GO" id="GO:0004222">
    <property type="term" value="F:metalloendopeptidase activity"/>
    <property type="evidence" value="ECO:0007669"/>
    <property type="project" value="InterPro"/>
</dbReference>
<dbReference type="Pfam" id="PF01431">
    <property type="entry name" value="Peptidase_M13"/>
    <property type="match status" value="1"/>
</dbReference>
<evidence type="ECO:0000256" key="1">
    <source>
        <dbReference type="ARBA" id="ARBA00001947"/>
    </source>
</evidence>
<comment type="similarity">
    <text evidence="2">Belongs to the peptidase M13 family.</text>
</comment>
<name>A0A914YVR3_9BILA</name>
<dbReference type="AlphaFoldDB" id="A0A914YVR3"/>
<evidence type="ECO:0000256" key="5">
    <source>
        <dbReference type="ARBA" id="ARBA00022801"/>
    </source>
</evidence>
<keyword evidence="3" id="KW-0645">Protease</keyword>
<sequence>MYHQCLKDNDWDAAVGNGTLIKDIVLDYIKVTGLKFPLFFGSDSNSTEWPNRSLMSSAMGYLKGQHGIDTFLSSKIVLNVYNPTGHLPYIFEFGWPSLTWKYKKYEGKYWKKNLKKAIRRVFADFGKITNIRPNKMDIKNAVAEIVNFEDFIVNYLTEEDSDSKNSEHLDSENSNSEDSDSENSGIPSQLNLIKFDSLNRKYKAFDFKNYITFATINADPKVFKKITQPFYRYNIFNEHSFERMNNEILNNFNGKFSSNLAGNYLFYRLLRNYADYFPKNLNNKEFFEKIKKRDLSKSQKESRTEGFLKTQKLEASSFSKELICYEKVSKLKYSNLRIYIDKQLPKKFDRVWYLSSIKRITDNILIGTQSMIDGLTWMKPESKEIAYAKLQNLIKNYGYPEWIMDDHNLTEYYSGLNFLNATFPKMKILVERFLRTKEFDKLLFENGSDRYDWELDLFTEINAWYLPQHNSITIPLPILQPPYFNPDWPLSLNFGGIGYAIGHEIFHGFDKKRIKYGPFGEYGVWLDPDTQKNYNEMVKCLVQQYNDFCPLNSTYNPHCVDGEKSVGENFADNGGIRAAFRAYRNIIDFQGSDPTLPGTSASQFSHDQLFFLSFAQFYCESSSINQTLADLRDVHPPSKYRVLGTIRNFPAFQSAFNLMSTFVSFISTFH</sequence>
<feature type="compositionally biased region" description="Basic and acidic residues" evidence="8">
    <location>
        <begin position="162"/>
        <end position="171"/>
    </location>
</feature>
<evidence type="ECO:0000313" key="11">
    <source>
        <dbReference type="Proteomes" id="UP000887577"/>
    </source>
</evidence>
<dbReference type="SUPFAM" id="SSF55486">
    <property type="entry name" value="Metalloproteases ('zincins'), catalytic domain"/>
    <property type="match status" value="1"/>
</dbReference>
<keyword evidence="4" id="KW-0479">Metal-binding</keyword>
<organism evidence="11 12">
    <name type="scientific">Panagrolaimus superbus</name>
    <dbReference type="NCBI Taxonomy" id="310955"/>
    <lineage>
        <taxon>Eukaryota</taxon>
        <taxon>Metazoa</taxon>
        <taxon>Ecdysozoa</taxon>
        <taxon>Nematoda</taxon>
        <taxon>Chromadorea</taxon>
        <taxon>Rhabditida</taxon>
        <taxon>Tylenchina</taxon>
        <taxon>Panagrolaimomorpha</taxon>
        <taxon>Panagrolaimoidea</taxon>
        <taxon>Panagrolaimidae</taxon>
        <taxon>Panagrolaimus</taxon>
    </lineage>
</organism>
<keyword evidence="11" id="KW-1185">Reference proteome</keyword>
<dbReference type="InterPro" id="IPR000718">
    <property type="entry name" value="Peptidase_M13"/>
</dbReference>
<dbReference type="Proteomes" id="UP000887577">
    <property type="component" value="Unplaced"/>
</dbReference>
<dbReference type="GO" id="GO:0005886">
    <property type="term" value="C:plasma membrane"/>
    <property type="evidence" value="ECO:0007669"/>
    <property type="project" value="TreeGrafter"/>
</dbReference>
<dbReference type="WBParaSite" id="PSU_v2.g217.t1">
    <property type="protein sequence ID" value="PSU_v2.g217.t1"/>
    <property type="gene ID" value="PSU_v2.g217"/>
</dbReference>
<evidence type="ECO:0000256" key="2">
    <source>
        <dbReference type="ARBA" id="ARBA00007357"/>
    </source>
</evidence>
<evidence type="ECO:0000256" key="8">
    <source>
        <dbReference type="SAM" id="MobiDB-lite"/>
    </source>
</evidence>
<dbReference type="GO" id="GO:0016485">
    <property type="term" value="P:protein processing"/>
    <property type="evidence" value="ECO:0007669"/>
    <property type="project" value="TreeGrafter"/>
</dbReference>
<dbReference type="GO" id="GO:0046872">
    <property type="term" value="F:metal ion binding"/>
    <property type="evidence" value="ECO:0007669"/>
    <property type="project" value="UniProtKB-KW"/>
</dbReference>
<evidence type="ECO:0000256" key="4">
    <source>
        <dbReference type="ARBA" id="ARBA00022723"/>
    </source>
</evidence>
<dbReference type="Pfam" id="PF05649">
    <property type="entry name" value="Peptidase_M13_N"/>
    <property type="match status" value="1"/>
</dbReference>
<evidence type="ECO:0000259" key="9">
    <source>
        <dbReference type="Pfam" id="PF01431"/>
    </source>
</evidence>
<dbReference type="InterPro" id="IPR008753">
    <property type="entry name" value="Peptidase_M13_N"/>
</dbReference>
<dbReference type="PANTHER" id="PTHR11733:SF240">
    <property type="entry name" value="GH14155P-RELATED"/>
    <property type="match status" value="1"/>
</dbReference>
<accession>A0A914YVR3</accession>
<proteinExistence type="inferred from homology"/>
<evidence type="ECO:0000313" key="12">
    <source>
        <dbReference type="WBParaSite" id="PSU_v2.g217.t1"/>
    </source>
</evidence>
<dbReference type="CDD" id="cd08662">
    <property type="entry name" value="M13"/>
    <property type="match status" value="1"/>
</dbReference>
<dbReference type="PRINTS" id="PR00786">
    <property type="entry name" value="NEPRILYSIN"/>
</dbReference>
<dbReference type="InterPro" id="IPR024079">
    <property type="entry name" value="MetalloPept_cat_dom_sf"/>
</dbReference>
<evidence type="ECO:0000256" key="7">
    <source>
        <dbReference type="ARBA" id="ARBA00023049"/>
    </source>
</evidence>
<protein>
    <submittedName>
        <fullName evidence="12">Uncharacterized protein</fullName>
    </submittedName>
</protein>
<keyword evidence="7" id="KW-0482">Metalloprotease</keyword>
<reference evidence="12" key="1">
    <citation type="submission" date="2022-11" db="UniProtKB">
        <authorList>
            <consortium name="WormBaseParasite"/>
        </authorList>
    </citation>
    <scope>IDENTIFICATION</scope>
</reference>
<dbReference type="Gene3D" id="1.10.1380.10">
    <property type="entry name" value="Neutral endopeptidase , domain2"/>
    <property type="match status" value="1"/>
</dbReference>
<dbReference type="InterPro" id="IPR042089">
    <property type="entry name" value="Peptidase_M13_dom_2"/>
</dbReference>
<evidence type="ECO:0000256" key="3">
    <source>
        <dbReference type="ARBA" id="ARBA00022670"/>
    </source>
</evidence>
<evidence type="ECO:0000256" key="6">
    <source>
        <dbReference type="ARBA" id="ARBA00022833"/>
    </source>
</evidence>
<keyword evidence="5" id="KW-0378">Hydrolase</keyword>
<dbReference type="Gene3D" id="3.40.390.10">
    <property type="entry name" value="Collagenase (Catalytic Domain)"/>
    <property type="match status" value="1"/>
</dbReference>
<comment type="cofactor">
    <cofactor evidence="1">
        <name>Zn(2+)</name>
        <dbReference type="ChEBI" id="CHEBI:29105"/>
    </cofactor>
</comment>
<evidence type="ECO:0000259" key="10">
    <source>
        <dbReference type="Pfam" id="PF05649"/>
    </source>
</evidence>